<reference evidence="8 9" key="1">
    <citation type="submission" date="2006-02" db="EMBL/GenBank/DDBJ databases">
        <authorList>
            <person name="Pinhassi J."/>
            <person name="Pedros-Alio C."/>
            <person name="Ferriera S."/>
            <person name="Johnson J."/>
            <person name="Kravitz S."/>
            <person name="Halpern A."/>
            <person name="Remington K."/>
            <person name="Beeson K."/>
            <person name="Tran B."/>
            <person name="Rogers Y.-H."/>
            <person name="Friedman R."/>
            <person name="Venter J.C."/>
        </authorList>
    </citation>
    <scope>NUCLEOTIDE SEQUENCE [LARGE SCALE GENOMIC DNA]</scope>
    <source>
        <strain evidence="8 9">MED92</strain>
    </source>
</reference>
<keyword evidence="4 6" id="KW-1133">Transmembrane helix</keyword>
<dbReference type="AlphaFoldDB" id="A0A7U8GRR0"/>
<dbReference type="InterPro" id="IPR050445">
    <property type="entry name" value="Bact_polysacc_biosynth/exp"/>
</dbReference>
<keyword evidence="9" id="KW-1185">Reference proteome</keyword>
<dbReference type="RefSeq" id="WP_007020991.1">
    <property type="nucleotide sequence ID" value="NZ_CH724125.1"/>
</dbReference>
<dbReference type="InterPro" id="IPR003856">
    <property type="entry name" value="LPS_length_determ_N"/>
</dbReference>
<feature type="transmembrane region" description="Helical" evidence="6">
    <location>
        <begin position="325"/>
        <end position="348"/>
    </location>
</feature>
<evidence type="ECO:0000256" key="6">
    <source>
        <dbReference type="SAM" id="Phobius"/>
    </source>
</evidence>
<dbReference type="PANTHER" id="PTHR32309:SF13">
    <property type="entry name" value="FERRIC ENTEROBACTIN TRANSPORT PROTEIN FEPE"/>
    <property type="match status" value="1"/>
</dbReference>
<evidence type="ECO:0000256" key="4">
    <source>
        <dbReference type="ARBA" id="ARBA00022989"/>
    </source>
</evidence>
<dbReference type="Pfam" id="PF02706">
    <property type="entry name" value="Wzz"/>
    <property type="match status" value="1"/>
</dbReference>
<dbReference type="SUPFAM" id="SSF160355">
    <property type="entry name" value="Bacterial polysaccharide co-polymerase-like"/>
    <property type="match status" value="1"/>
</dbReference>
<dbReference type="Proteomes" id="UP000002171">
    <property type="component" value="Unassembled WGS sequence"/>
</dbReference>
<name>A0A7U8GRR0_NEPCE</name>
<feature type="domain" description="Polysaccharide chain length determinant N-terminal" evidence="7">
    <location>
        <begin position="13"/>
        <end position="108"/>
    </location>
</feature>
<evidence type="ECO:0000256" key="1">
    <source>
        <dbReference type="ARBA" id="ARBA00004651"/>
    </source>
</evidence>
<evidence type="ECO:0000313" key="9">
    <source>
        <dbReference type="Proteomes" id="UP000002171"/>
    </source>
</evidence>
<evidence type="ECO:0000256" key="3">
    <source>
        <dbReference type="ARBA" id="ARBA00022692"/>
    </source>
</evidence>
<keyword evidence="2" id="KW-1003">Cell membrane</keyword>
<gene>
    <name evidence="8" type="ORF">MED92_16630</name>
</gene>
<evidence type="ECO:0000256" key="2">
    <source>
        <dbReference type="ARBA" id="ARBA00022475"/>
    </source>
</evidence>
<proteinExistence type="predicted"/>
<dbReference type="OrthoDB" id="9775724at2"/>
<sequence>MEQKHSPEHPLNDHIDLFFLFLQLWRSKLLILGITALITLCGAAYSFLSTPIYQSSAVLASPSESDLIEIRKIHTLLQQIIYSETASEEASTTDIFGQFISALNSNRYKNSFLSKPELLDHFRNDNTTQLQARKEFNRALKVTLPDTEEINHITISLRTKSPELSSSWLNEYISFAHQQFSKELTNNLQARIHAAQNNLLLTIQSKKANYHSNLIEEIKSIEEALIIANEIGLVNPLKTETNFGKQHIIDQMRGIYRLGSKSLNAELNALKAREKNLDNIPGLSDEKLKLELLANIDLDSKLISAMILDLAAEPAPKPIEPRKTIIILLSIVAGLLIGIMTVLAGNLVRHRRT</sequence>
<protein>
    <submittedName>
        <fullName evidence="8">O-antigen chain length regulator</fullName>
    </submittedName>
</protein>
<evidence type="ECO:0000256" key="5">
    <source>
        <dbReference type="ARBA" id="ARBA00023136"/>
    </source>
</evidence>
<feature type="transmembrane region" description="Helical" evidence="6">
    <location>
        <begin position="29"/>
        <end position="48"/>
    </location>
</feature>
<dbReference type="GO" id="GO:0005886">
    <property type="term" value="C:plasma membrane"/>
    <property type="evidence" value="ECO:0007669"/>
    <property type="project" value="UniProtKB-SubCell"/>
</dbReference>
<dbReference type="Gene3D" id="3.30.1890.10">
    <property type="entry name" value="FepE-like"/>
    <property type="match status" value="1"/>
</dbReference>
<accession>A0A7U8GRR0</accession>
<evidence type="ECO:0000259" key="7">
    <source>
        <dbReference type="Pfam" id="PF02706"/>
    </source>
</evidence>
<dbReference type="EMBL" id="AAOW01000016">
    <property type="protein sequence ID" value="EAR60508.1"/>
    <property type="molecule type" value="Genomic_DNA"/>
</dbReference>
<dbReference type="PANTHER" id="PTHR32309">
    <property type="entry name" value="TYROSINE-PROTEIN KINASE"/>
    <property type="match status" value="1"/>
</dbReference>
<evidence type="ECO:0000313" key="8">
    <source>
        <dbReference type="EMBL" id="EAR60508.1"/>
    </source>
</evidence>
<keyword evidence="5 6" id="KW-0472">Membrane</keyword>
<dbReference type="GO" id="GO:0004713">
    <property type="term" value="F:protein tyrosine kinase activity"/>
    <property type="evidence" value="ECO:0007669"/>
    <property type="project" value="TreeGrafter"/>
</dbReference>
<comment type="subcellular location">
    <subcellularLocation>
        <location evidence="1">Cell membrane</location>
        <topology evidence="1">Multi-pass membrane protein</topology>
    </subcellularLocation>
</comment>
<keyword evidence="3 6" id="KW-0812">Transmembrane</keyword>
<comment type="caution">
    <text evidence="8">The sequence shown here is derived from an EMBL/GenBank/DDBJ whole genome shotgun (WGS) entry which is preliminary data.</text>
</comment>
<organism evidence="8 9">
    <name type="scientific">Neptuniibacter caesariensis</name>
    <dbReference type="NCBI Taxonomy" id="207954"/>
    <lineage>
        <taxon>Bacteria</taxon>
        <taxon>Pseudomonadati</taxon>
        <taxon>Pseudomonadota</taxon>
        <taxon>Gammaproteobacteria</taxon>
        <taxon>Oceanospirillales</taxon>
        <taxon>Oceanospirillaceae</taxon>
        <taxon>Neptuniibacter</taxon>
    </lineage>
</organism>